<proteinExistence type="predicted"/>
<dbReference type="EMBL" id="JBHSDP010000007">
    <property type="protein sequence ID" value="MFC4327128.1"/>
    <property type="molecule type" value="Genomic_DNA"/>
</dbReference>
<dbReference type="Proteomes" id="UP001595824">
    <property type="component" value="Unassembled WGS sequence"/>
</dbReference>
<evidence type="ECO:0000313" key="2">
    <source>
        <dbReference type="Proteomes" id="UP001595824"/>
    </source>
</evidence>
<reference evidence="2" key="1">
    <citation type="journal article" date="2019" name="Int. J. Syst. Evol. Microbiol.">
        <title>The Global Catalogue of Microorganisms (GCM) 10K type strain sequencing project: providing services to taxonomists for standard genome sequencing and annotation.</title>
        <authorList>
            <consortium name="The Broad Institute Genomics Platform"/>
            <consortium name="The Broad Institute Genome Sequencing Center for Infectious Disease"/>
            <person name="Wu L."/>
            <person name="Ma J."/>
        </authorList>
    </citation>
    <scope>NUCLEOTIDE SEQUENCE [LARGE SCALE GENOMIC DNA]</scope>
    <source>
        <strain evidence="2">PCU 347</strain>
    </source>
</reference>
<evidence type="ECO:0000313" key="1">
    <source>
        <dbReference type="EMBL" id="MFC4327128.1"/>
    </source>
</evidence>
<sequence>MSVATAFAGMRNVTPALFRACCPDCRARFELGADALRLVVGATSRTTFYSFTCPECAATVRKPAGERIVELLTGGGVRTLAAARRLRPPGGRCGDGPRTV</sequence>
<name>A0ABV8T983_9ACTN</name>
<protein>
    <submittedName>
        <fullName evidence="1">Uncharacterized protein</fullName>
    </submittedName>
</protein>
<keyword evidence="2" id="KW-1185">Reference proteome</keyword>
<organism evidence="1 2">
    <name type="scientific">Streptomyces andamanensis</name>
    <dbReference type="NCBI Taxonomy" id="1565035"/>
    <lineage>
        <taxon>Bacteria</taxon>
        <taxon>Bacillati</taxon>
        <taxon>Actinomycetota</taxon>
        <taxon>Actinomycetes</taxon>
        <taxon>Kitasatosporales</taxon>
        <taxon>Streptomycetaceae</taxon>
        <taxon>Streptomyces</taxon>
    </lineage>
</organism>
<dbReference type="RefSeq" id="WP_381737141.1">
    <property type="nucleotide sequence ID" value="NZ_JBHSDP010000007.1"/>
</dbReference>
<accession>A0ABV8T983</accession>
<gene>
    <name evidence="1" type="ORF">ACFPC0_04660</name>
</gene>
<comment type="caution">
    <text evidence="1">The sequence shown here is derived from an EMBL/GenBank/DDBJ whole genome shotgun (WGS) entry which is preliminary data.</text>
</comment>